<gene>
    <name evidence="3" type="ORF">DES48_11536</name>
</gene>
<keyword evidence="4" id="KW-1185">Reference proteome</keyword>
<dbReference type="OrthoDB" id="2311165at2"/>
<accession>A0A366DSX2</accession>
<feature type="domain" description="Tal N-terminal tail tube TT1" evidence="2">
    <location>
        <begin position="1"/>
        <end position="82"/>
    </location>
</feature>
<dbReference type="Pfam" id="PF06605">
    <property type="entry name" value="Prophage_tail"/>
    <property type="match status" value="1"/>
</dbReference>
<organism evidence="3 4">
    <name type="scientific">Paraliobacillus ryukyuensis</name>
    <dbReference type="NCBI Taxonomy" id="200904"/>
    <lineage>
        <taxon>Bacteria</taxon>
        <taxon>Bacillati</taxon>
        <taxon>Bacillota</taxon>
        <taxon>Bacilli</taxon>
        <taxon>Bacillales</taxon>
        <taxon>Bacillaceae</taxon>
        <taxon>Paraliobacillus</taxon>
    </lineage>
</organism>
<evidence type="ECO:0000313" key="3">
    <source>
        <dbReference type="EMBL" id="RBO92298.1"/>
    </source>
</evidence>
<dbReference type="Pfam" id="PF24650">
    <property type="entry name" value="TT1_Tal"/>
    <property type="match status" value="1"/>
</dbReference>
<dbReference type="InterPro" id="IPR056060">
    <property type="entry name" value="Tal_TT1_dom"/>
</dbReference>
<evidence type="ECO:0000259" key="1">
    <source>
        <dbReference type="Pfam" id="PF06605"/>
    </source>
</evidence>
<evidence type="ECO:0000313" key="4">
    <source>
        <dbReference type="Proteomes" id="UP000252254"/>
    </source>
</evidence>
<dbReference type="AlphaFoldDB" id="A0A366DSX2"/>
<dbReference type="InterPro" id="IPR010572">
    <property type="entry name" value="Tail_dom"/>
</dbReference>
<dbReference type="EMBL" id="QNRI01000015">
    <property type="protein sequence ID" value="RBO92298.1"/>
    <property type="molecule type" value="Genomic_DNA"/>
</dbReference>
<dbReference type="RefSeq" id="WP_113870108.1">
    <property type="nucleotide sequence ID" value="NZ_BAABQN010000018.1"/>
</dbReference>
<evidence type="ECO:0000259" key="2">
    <source>
        <dbReference type="Pfam" id="PF24650"/>
    </source>
</evidence>
<feature type="domain" description="Tail spike" evidence="1">
    <location>
        <begin position="92"/>
        <end position="323"/>
    </location>
</feature>
<reference evidence="3 4" key="1">
    <citation type="submission" date="2018-06" db="EMBL/GenBank/DDBJ databases">
        <title>Genomic Encyclopedia of Type Strains, Phase IV (KMG-IV): sequencing the most valuable type-strain genomes for metagenomic binning, comparative biology and taxonomic classification.</title>
        <authorList>
            <person name="Goeker M."/>
        </authorList>
    </citation>
    <scope>NUCLEOTIDE SEQUENCE [LARGE SCALE GENOMIC DNA]</scope>
    <source>
        <strain evidence="3 4">DSM 15140</strain>
    </source>
</reference>
<comment type="caution">
    <text evidence="3">The sequence shown here is derived from an EMBL/GenBank/DDBJ whole genome shotgun (WGS) entry which is preliminary data.</text>
</comment>
<proteinExistence type="predicted"/>
<dbReference type="Gene3D" id="3.55.50.40">
    <property type="match status" value="1"/>
</dbReference>
<sequence>MYVIDLEGNEYALQCTTTWQGELNGNQELSATIESSKVNNLFIDDIAEMWTIVGHDDVEYKIIYCKKQGKGNRLNVQVKAIPLFFDIFSVQNIYEVYNQSFTAINFFDMVFSGSGYTPIVEAGFYAKDWEGLGAGSTRLSMFKDGLNRYGAEFYIDGKNVHIQHQIGRDTQFQYRYKLNASNISQEIDAAALYTYAKGYGDYDSGAEDLESNAGLIREYTSPLANILGKREAPPIKDGRITTTETMDEQLKTLVDESIKISVTADIHDLREQGYTLAQPRLGDRTFLIDERIGLNEEVRVVDMSVTKDWSGKIIDLQLTFGTKSITKRYQSNLKQAVSNIQNILEGKQKLPFTALDAAVIQATNALLSAETELIFQNGIIARDKNDPNYLVLLNSEGLGISDDGGATFGQAITGSGIVADYITAGVLRGIDIIQDDGQGNRIELSSGSFKSYQSNVIVNKLDDQGLSFYQSDTGEETGTLRDAQLTSDSTVKGFSMNTPKDFLSIGFGSVGSTANPILFSRKYNTDAGYTELKATEQGGTAGDLIPGFEARNYTLSEISWSNTMIQSGRDNRQPGGSDERFGIEGWQYRGTGDGANKQMFKYDTNQNGDTYYGCYTDLAYTPKKNYIGTNGSSFLSAGLDIPSNIGTLDTNGVLYVYNWDFTFTTGSAYGDFSFNGAEKIFAVFLQVTGAYSSNMVAGVENISATGFRAYLKNVTGNTGADNRDYTLNLMVVYQPG</sequence>
<name>A0A366DSX2_9BACI</name>
<protein>
    <submittedName>
        <fullName evidence="3">Tail protein (Putative endopeptidase)</fullName>
    </submittedName>
</protein>
<dbReference type="Proteomes" id="UP000252254">
    <property type="component" value="Unassembled WGS sequence"/>
</dbReference>